<keyword evidence="1" id="KW-1133">Transmembrane helix</keyword>
<dbReference type="Proteomes" id="UP001195963">
    <property type="component" value="Unassembled WGS sequence"/>
</dbReference>
<proteinExistence type="predicted"/>
<keyword evidence="3" id="KW-1185">Reference proteome</keyword>
<feature type="transmembrane region" description="Helical" evidence="1">
    <location>
        <begin position="61"/>
        <end position="80"/>
    </location>
</feature>
<name>A0ABS7E2Y3_9GAMM</name>
<protein>
    <recommendedName>
        <fullName evidence="4">Methyl-accepting chemotaxis protein</fullName>
    </recommendedName>
</protein>
<evidence type="ECO:0000313" key="3">
    <source>
        <dbReference type="Proteomes" id="UP001195963"/>
    </source>
</evidence>
<keyword evidence="1" id="KW-0812">Transmembrane</keyword>
<evidence type="ECO:0000256" key="1">
    <source>
        <dbReference type="SAM" id="Phobius"/>
    </source>
</evidence>
<feature type="transmembrane region" description="Helical" evidence="1">
    <location>
        <begin position="92"/>
        <end position="110"/>
    </location>
</feature>
<dbReference type="RefSeq" id="WP_220109607.1">
    <property type="nucleotide sequence ID" value="NZ_JAHZST010000006.1"/>
</dbReference>
<comment type="caution">
    <text evidence="2">The sequence shown here is derived from an EMBL/GenBank/DDBJ whole genome shotgun (WGS) entry which is preliminary data.</text>
</comment>
<feature type="transmembrane region" description="Helical" evidence="1">
    <location>
        <begin position="20"/>
        <end position="41"/>
    </location>
</feature>
<evidence type="ECO:0000313" key="2">
    <source>
        <dbReference type="EMBL" id="MBW8184061.1"/>
    </source>
</evidence>
<gene>
    <name evidence="2" type="ORF">K0625_10280</name>
</gene>
<dbReference type="EMBL" id="JAHZST010000006">
    <property type="protein sequence ID" value="MBW8184061.1"/>
    <property type="molecule type" value="Genomic_DNA"/>
</dbReference>
<keyword evidence="1" id="KW-0472">Membrane</keyword>
<reference evidence="2 3" key="1">
    <citation type="submission" date="2021-07" db="EMBL/GenBank/DDBJ databases">
        <title>Shewanella sp. nov, isolated from SCS.</title>
        <authorList>
            <person name="Cao W.R."/>
        </authorList>
    </citation>
    <scope>NUCLEOTIDE SEQUENCE [LARGE SCALE GENOMIC DNA]</scope>
    <source>
        <strain evidence="2 3">NR704-98</strain>
    </source>
</reference>
<sequence length="471" mass="52046">MILTESKERKGVKLCKWDKAQACVLVISAFVLLLLTALGVVTVLPSLTTTVNSWFDGNHWIASYSVFLFGWGVSLFLKLLSDRFQFEQWKYVFLLAFSLLGSVLVSALTVNTFSPYLMAAALTLAHLSWWSWRKEFNESKTFNTKLSDTVNSLEGSLSTLDNKILEATSSLSQIDTTVNTLDQVINNMPNESAFKAASEIYGVTFKVATDLKNSLPILSKSVKNLGSDRKKTKEALEKSDSEARDAINSTLESFCAIAEAWTQTTASFFEANIMLVEKSTDLDKSSAHNQEAFERGSCFFPSNASLENLSSICESVLSVFTDVGYFDESRRGSKKLKPLLLPVGVFAKYDAISVPGAPSAFESKNVVLINNVADIANTFKSYGDIQKNSISAYFDSQKGCGSVISLPIPMTWSHGGYFGVVNVYRPESGGVKNEHLFYQLCTPILYLLSDLLSYKLRLSSLSKDLEVFVDE</sequence>
<organism evidence="2 3">
    <name type="scientific">Shewanella nanhaiensis</name>
    <dbReference type="NCBI Taxonomy" id="2864872"/>
    <lineage>
        <taxon>Bacteria</taxon>
        <taxon>Pseudomonadati</taxon>
        <taxon>Pseudomonadota</taxon>
        <taxon>Gammaproteobacteria</taxon>
        <taxon>Alteromonadales</taxon>
        <taxon>Shewanellaceae</taxon>
        <taxon>Shewanella</taxon>
    </lineage>
</organism>
<evidence type="ECO:0008006" key="4">
    <source>
        <dbReference type="Google" id="ProtNLM"/>
    </source>
</evidence>
<accession>A0ABS7E2Y3</accession>